<dbReference type="GeneID" id="111164285"/>
<dbReference type="Proteomes" id="UP000248483">
    <property type="component" value="Unplaced"/>
</dbReference>
<feature type="region of interest" description="Disordered" evidence="1">
    <location>
        <begin position="1"/>
        <end position="112"/>
    </location>
</feature>
<organism evidence="2 3">
    <name type="scientific">Delphinapterus leucas</name>
    <name type="common">Beluga whale</name>
    <dbReference type="NCBI Taxonomy" id="9749"/>
    <lineage>
        <taxon>Eukaryota</taxon>
        <taxon>Metazoa</taxon>
        <taxon>Chordata</taxon>
        <taxon>Craniata</taxon>
        <taxon>Vertebrata</taxon>
        <taxon>Euteleostomi</taxon>
        <taxon>Mammalia</taxon>
        <taxon>Eutheria</taxon>
        <taxon>Laurasiatheria</taxon>
        <taxon>Artiodactyla</taxon>
        <taxon>Whippomorpha</taxon>
        <taxon>Cetacea</taxon>
        <taxon>Odontoceti</taxon>
        <taxon>Monodontidae</taxon>
        <taxon>Delphinapterus</taxon>
    </lineage>
</organism>
<evidence type="ECO:0000313" key="3">
    <source>
        <dbReference type="RefSeq" id="XP_030620001.1"/>
    </source>
</evidence>
<dbReference type="AlphaFoldDB" id="A0A7F8KB26"/>
<gene>
    <name evidence="3" type="primary">LOC111164285</name>
</gene>
<reference evidence="3" key="1">
    <citation type="submission" date="2025-08" db="UniProtKB">
        <authorList>
            <consortium name="RefSeq"/>
        </authorList>
    </citation>
    <scope>IDENTIFICATION</scope>
    <source>
        <tissue evidence="3">Blood</tissue>
    </source>
</reference>
<dbReference type="RefSeq" id="XP_030620001.1">
    <property type="nucleotide sequence ID" value="XM_030764141.1"/>
</dbReference>
<name>A0A7F8KB26_DELLE</name>
<dbReference type="InParanoid" id="A0A7F8KB26"/>
<accession>A0A7F8KB26</accession>
<protein>
    <submittedName>
        <fullName evidence="3">Uncharacterized protein LOC111164285</fullName>
    </submittedName>
</protein>
<dbReference type="KEGG" id="dle:111164285"/>
<feature type="compositionally biased region" description="Pro residues" evidence="1">
    <location>
        <begin position="11"/>
        <end position="21"/>
    </location>
</feature>
<sequence length="266" mass="28647">MLCPGGGSRSAPPPPPPPPGPRGAGAHHVTGRAGAQARSTSAPRVGLARRDLPPGAPRSWRSESPASGRAATSPASGARRPASEVPGEGTFAGAGNWSEPANKPLAREGPRGTSEVRLSPAFFASCIFLIAKITFVHWKCGQRDVRLKTSYQELARPARANFSHLPASPGCTRLPFISTLRTQTFVRIKSYSVLIKCLQAYYVTEIRKTLKSLSTLQKTNQEFSNFEETLVYPVTFPQLNPVLNHGVSLSLLRMVSICPLLLQNRA</sequence>
<keyword evidence="2" id="KW-1185">Reference proteome</keyword>
<proteinExistence type="predicted"/>
<evidence type="ECO:0000256" key="1">
    <source>
        <dbReference type="SAM" id="MobiDB-lite"/>
    </source>
</evidence>
<evidence type="ECO:0000313" key="2">
    <source>
        <dbReference type="Proteomes" id="UP000248483"/>
    </source>
</evidence>